<comment type="caution">
    <text evidence="1">The sequence shown here is derived from an EMBL/GenBank/DDBJ whole genome shotgun (WGS) entry which is preliminary data.</text>
</comment>
<gene>
    <name evidence="2" type="ORF">ENT92_02765</name>
    <name evidence="1" type="ORF">ENU14_02215</name>
</gene>
<sequence length="107" mass="11757">MNSDKLVYVKKHVSGSDVIIAICDYELIGMKIVDNEKNISIYVDPFFYQGDLLTIDEALKLLSQATIVNLIGKNIVEAVVKLGLVLKETVVEIAGIPHVQLVNMGVD</sequence>
<evidence type="ECO:0000313" key="2">
    <source>
        <dbReference type="EMBL" id="HGU65121.1"/>
    </source>
</evidence>
<dbReference type="Pfam" id="PF04242">
    <property type="entry name" value="DUF424"/>
    <property type="match status" value="1"/>
</dbReference>
<dbReference type="EMBL" id="DTAN01000108">
    <property type="protein sequence ID" value="HGU65121.1"/>
    <property type="molecule type" value="Genomic_DNA"/>
</dbReference>
<dbReference type="InterPro" id="IPR007355">
    <property type="entry name" value="DUF424"/>
</dbReference>
<accession>A0A7C4HCL2</accession>
<protein>
    <submittedName>
        <fullName evidence="1">DUF424 family protein</fullName>
    </submittedName>
</protein>
<proteinExistence type="predicted"/>
<dbReference type="Gene3D" id="3.30.1860.10">
    <property type="entry name" value="uncharacterized conserved protein from methanopyrus kandleri domain like"/>
    <property type="match status" value="1"/>
</dbReference>
<dbReference type="AlphaFoldDB" id="A0A7C4HCL2"/>
<dbReference type="EMBL" id="DTBJ01000016">
    <property type="protein sequence ID" value="HGM58387.1"/>
    <property type="molecule type" value="Genomic_DNA"/>
</dbReference>
<evidence type="ECO:0000313" key="1">
    <source>
        <dbReference type="EMBL" id="HGM58387.1"/>
    </source>
</evidence>
<reference evidence="1" key="1">
    <citation type="journal article" date="2020" name="mSystems">
        <title>Genome- and Community-Level Interaction Insights into Carbon Utilization and Element Cycling Functions of Hydrothermarchaeota in Hydrothermal Sediment.</title>
        <authorList>
            <person name="Zhou Z."/>
            <person name="Liu Y."/>
            <person name="Xu W."/>
            <person name="Pan J."/>
            <person name="Luo Z.H."/>
            <person name="Li M."/>
        </authorList>
    </citation>
    <scope>NUCLEOTIDE SEQUENCE [LARGE SCALE GENOMIC DNA]</scope>
    <source>
        <strain evidence="2">SpSt-622</strain>
        <strain evidence="1">SpSt-642</strain>
    </source>
</reference>
<organism evidence="1">
    <name type="scientific">Staphylothermus marinus</name>
    <dbReference type="NCBI Taxonomy" id="2280"/>
    <lineage>
        <taxon>Archaea</taxon>
        <taxon>Thermoproteota</taxon>
        <taxon>Thermoprotei</taxon>
        <taxon>Desulfurococcales</taxon>
        <taxon>Desulfurococcaceae</taxon>
        <taxon>Staphylothermus</taxon>
    </lineage>
</organism>
<name>A0A7C4HCL2_STAMA</name>